<gene>
    <name evidence="2" type="ORF">P4B07_03065</name>
</gene>
<sequence length="428" mass="47061">MSQFIATTPLLNMRPVGSAAERSLPRLQAILEREFKGKIGLRLAEPVARADGSGIDWYAETDDQLTQLTSLPDELADYYRKRLQAEVSVIAAAAGRYEEKNDQAARTTAAALRNAICHPGDEFIWLGGDVPSGKASIILTAWGYEPRSSELTGSHTINRRDRIFPATQQVVIDQNLPHEGEAVANSTSTSALANSPQRDWLRVLSSVLWAFALILPFVIGWMLLPACGVRMPFSGTYVFGWGDGAFCRQIADPQIEAKQADAKALTTELASLTDQVRGTAMQCVPVPSVDPVDEVRKRVTEAGVELNPNETTISLLWNNTHDLDLYVICPNGKKVAHDALACGGRLEIDRNYRERVDRPIEHVRFGESALMPGRYGVEVKYFGTNESGPPTSTPFEVVVEQKGKEPIIKSGVVQDEKEIVKVMEFTVP</sequence>
<reference evidence="2 3" key="1">
    <citation type="submission" date="2023-03" db="EMBL/GenBank/DDBJ databases">
        <title>Comparative genome and transcriptome analysis combination mining strategies for increasing vitamin B12 production of Ensifer adhaerens strain.</title>
        <authorList>
            <person name="Yongheng L."/>
        </authorList>
    </citation>
    <scope>NUCLEOTIDE SEQUENCE [LARGE SCALE GENOMIC DNA]</scope>
    <source>
        <strain evidence="2 3">Casida A-T305</strain>
    </source>
</reference>
<dbReference type="GeneID" id="29518147"/>
<evidence type="ECO:0000313" key="2">
    <source>
        <dbReference type="EMBL" id="WFP91375.1"/>
    </source>
</evidence>
<proteinExistence type="predicted"/>
<accession>A0ABY8HIQ6</accession>
<keyword evidence="3" id="KW-1185">Reference proteome</keyword>
<keyword evidence="1" id="KW-0472">Membrane</keyword>
<evidence type="ECO:0000256" key="1">
    <source>
        <dbReference type="SAM" id="Phobius"/>
    </source>
</evidence>
<keyword evidence="1" id="KW-1133">Transmembrane helix</keyword>
<protein>
    <submittedName>
        <fullName evidence="2">Uncharacterized protein</fullName>
    </submittedName>
</protein>
<name>A0ABY8HIQ6_ENSAD</name>
<keyword evidence="1" id="KW-0812">Transmembrane</keyword>
<dbReference type="Proteomes" id="UP001214094">
    <property type="component" value="Chromosome"/>
</dbReference>
<dbReference type="RefSeq" id="WP_034802267.1">
    <property type="nucleotide sequence ID" value="NZ_CP015880.1"/>
</dbReference>
<feature type="transmembrane region" description="Helical" evidence="1">
    <location>
        <begin position="200"/>
        <end position="224"/>
    </location>
</feature>
<evidence type="ECO:0000313" key="3">
    <source>
        <dbReference type="Proteomes" id="UP001214094"/>
    </source>
</evidence>
<organism evidence="2 3">
    <name type="scientific">Ensifer adhaerens</name>
    <name type="common">Sinorhizobium morelense</name>
    <dbReference type="NCBI Taxonomy" id="106592"/>
    <lineage>
        <taxon>Bacteria</taxon>
        <taxon>Pseudomonadati</taxon>
        <taxon>Pseudomonadota</taxon>
        <taxon>Alphaproteobacteria</taxon>
        <taxon>Hyphomicrobiales</taxon>
        <taxon>Rhizobiaceae</taxon>
        <taxon>Sinorhizobium/Ensifer group</taxon>
        <taxon>Ensifer</taxon>
    </lineage>
</organism>
<dbReference type="EMBL" id="CP121308">
    <property type="protein sequence ID" value="WFP91375.1"/>
    <property type="molecule type" value="Genomic_DNA"/>
</dbReference>